<dbReference type="EMBL" id="JH598301">
    <property type="status" value="NOT_ANNOTATED_CDS"/>
    <property type="molecule type" value="Genomic_DNA"/>
</dbReference>
<accession>M4BIP3</accession>
<sequence>MRPRGASLELSLKNRQRCRKISMVSKNTPKSCEALNNSAIANFHDCSESEDKS</sequence>
<reference evidence="2" key="1">
    <citation type="journal article" date="2010" name="Science">
        <title>Signatures of adaptation to obligate biotrophy in the Hyaloperonospora arabidopsidis genome.</title>
        <authorList>
            <person name="Baxter L."/>
            <person name="Tripathy S."/>
            <person name="Ishaque N."/>
            <person name="Boot N."/>
            <person name="Cabral A."/>
            <person name="Kemen E."/>
            <person name="Thines M."/>
            <person name="Ah-Fong A."/>
            <person name="Anderson R."/>
            <person name="Badejoko W."/>
            <person name="Bittner-Eddy P."/>
            <person name="Boore J.L."/>
            <person name="Chibucos M.C."/>
            <person name="Coates M."/>
            <person name="Dehal P."/>
            <person name="Delehaunty K."/>
            <person name="Dong S."/>
            <person name="Downton P."/>
            <person name="Dumas B."/>
            <person name="Fabro G."/>
            <person name="Fronick C."/>
            <person name="Fuerstenberg S.I."/>
            <person name="Fulton L."/>
            <person name="Gaulin E."/>
            <person name="Govers F."/>
            <person name="Hughes L."/>
            <person name="Humphray S."/>
            <person name="Jiang R.H."/>
            <person name="Judelson H."/>
            <person name="Kamoun S."/>
            <person name="Kyung K."/>
            <person name="Meijer H."/>
            <person name="Minx P."/>
            <person name="Morris P."/>
            <person name="Nelson J."/>
            <person name="Phuntumart V."/>
            <person name="Qutob D."/>
            <person name="Rehmany A."/>
            <person name="Rougon-Cardoso A."/>
            <person name="Ryden P."/>
            <person name="Torto-Alalibo T."/>
            <person name="Studholme D."/>
            <person name="Wang Y."/>
            <person name="Win J."/>
            <person name="Wood J."/>
            <person name="Clifton S.W."/>
            <person name="Rogers J."/>
            <person name="Van den Ackerveken G."/>
            <person name="Jones J.D."/>
            <person name="McDowell J.M."/>
            <person name="Beynon J."/>
            <person name="Tyler B.M."/>
        </authorList>
    </citation>
    <scope>NUCLEOTIDE SEQUENCE [LARGE SCALE GENOMIC DNA]</scope>
    <source>
        <strain evidence="2">Emoy2</strain>
    </source>
</reference>
<dbReference type="InParanoid" id="M4BIP3"/>
<protein>
    <submittedName>
        <fullName evidence="1">Uncharacterized protein</fullName>
    </submittedName>
</protein>
<reference evidence="1" key="2">
    <citation type="submission" date="2015-06" db="UniProtKB">
        <authorList>
            <consortium name="EnsemblProtists"/>
        </authorList>
    </citation>
    <scope>IDENTIFICATION</scope>
    <source>
        <strain evidence="1">Emoy2</strain>
    </source>
</reference>
<dbReference type="Proteomes" id="UP000011713">
    <property type="component" value="Unassembled WGS sequence"/>
</dbReference>
<dbReference type="AlphaFoldDB" id="M4BIP3"/>
<dbReference type="VEuPathDB" id="FungiDB:HpaG806269"/>
<organism evidence="1 2">
    <name type="scientific">Hyaloperonospora arabidopsidis (strain Emoy2)</name>
    <name type="common">Downy mildew agent</name>
    <name type="synonym">Peronospora arabidopsidis</name>
    <dbReference type="NCBI Taxonomy" id="559515"/>
    <lineage>
        <taxon>Eukaryota</taxon>
        <taxon>Sar</taxon>
        <taxon>Stramenopiles</taxon>
        <taxon>Oomycota</taxon>
        <taxon>Peronosporomycetes</taxon>
        <taxon>Peronosporales</taxon>
        <taxon>Peronosporaceae</taxon>
        <taxon>Hyaloperonospora</taxon>
    </lineage>
</organism>
<dbReference type="EnsemblProtists" id="HpaT806269">
    <property type="protein sequence ID" value="HpaP806269"/>
    <property type="gene ID" value="HpaG806269"/>
</dbReference>
<evidence type="ECO:0000313" key="2">
    <source>
        <dbReference type="Proteomes" id="UP000011713"/>
    </source>
</evidence>
<name>M4BIP3_HYAAE</name>
<proteinExistence type="predicted"/>
<keyword evidence="2" id="KW-1185">Reference proteome</keyword>
<evidence type="ECO:0000313" key="1">
    <source>
        <dbReference type="EnsemblProtists" id="HpaP806269"/>
    </source>
</evidence>
<dbReference type="HOGENOM" id="CLU_3072791_0_0_1"/>